<protein>
    <submittedName>
        <fullName evidence="5">Transcriptional regulator containing cell envelope-related transcriptional attenuator domain</fullName>
    </submittedName>
</protein>
<feature type="region of interest" description="Disordered" evidence="2">
    <location>
        <begin position="375"/>
        <end position="402"/>
    </location>
</feature>
<evidence type="ECO:0000256" key="2">
    <source>
        <dbReference type="SAM" id="MobiDB-lite"/>
    </source>
</evidence>
<keyword evidence="3" id="KW-0812">Transmembrane</keyword>
<organism evidence="5">
    <name type="scientific">uncultured bacterium Contigcl_1528</name>
    <dbReference type="NCBI Taxonomy" id="1393649"/>
    <lineage>
        <taxon>Bacteria</taxon>
        <taxon>environmental samples</taxon>
    </lineage>
</organism>
<evidence type="ECO:0000256" key="1">
    <source>
        <dbReference type="ARBA" id="ARBA00006068"/>
    </source>
</evidence>
<feature type="compositionally biased region" description="Polar residues" evidence="2">
    <location>
        <begin position="390"/>
        <end position="402"/>
    </location>
</feature>
<evidence type="ECO:0000313" key="5">
    <source>
        <dbReference type="EMBL" id="AHF25894.1"/>
    </source>
</evidence>
<name>W0FR01_9BACT</name>
<proteinExistence type="inferred from homology"/>
<dbReference type="PANTHER" id="PTHR33392:SF6">
    <property type="entry name" value="POLYISOPRENYL-TEICHOIC ACID--PEPTIDOGLYCAN TEICHOIC ACID TRANSFERASE TAGU"/>
    <property type="match status" value="1"/>
</dbReference>
<dbReference type="EMBL" id="KC246857">
    <property type="protein sequence ID" value="AHF25894.1"/>
    <property type="molecule type" value="Genomic_DNA"/>
</dbReference>
<evidence type="ECO:0000259" key="4">
    <source>
        <dbReference type="Pfam" id="PF03816"/>
    </source>
</evidence>
<comment type="similarity">
    <text evidence="1">Belongs to the LytR/CpsA/Psr (LCP) family.</text>
</comment>
<keyword evidence="3" id="KW-0472">Membrane</keyword>
<keyword evidence="3" id="KW-1133">Transmembrane helix</keyword>
<dbReference type="AlphaFoldDB" id="W0FR01"/>
<evidence type="ECO:0000256" key="3">
    <source>
        <dbReference type="SAM" id="Phobius"/>
    </source>
</evidence>
<accession>W0FR01</accession>
<dbReference type="PANTHER" id="PTHR33392">
    <property type="entry name" value="POLYISOPRENYL-TEICHOIC ACID--PEPTIDOGLYCAN TEICHOIC ACID TRANSFERASE TAGU"/>
    <property type="match status" value="1"/>
</dbReference>
<dbReference type="Gene3D" id="3.40.630.190">
    <property type="entry name" value="LCP protein"/>
    <property type="match status" value="1"/>
</dbReference>
<dbReference type="InterPro" id="IPR050922">
    <property type="entry name" value="LytR/CpsA/Psr_CW_biosynth"/>
</dbReference>
<feature type="domain" description="Cell envelope-related transcriptional attenuator" evidence="4">
    <location>
        <begin position="133"/>
        <end position="274"/>
    </location>
</feature>
<feature type="transmembrane region" description="Helical" evidence="3">
    <location>
        <begin position="58"/>
        <end position="80"/>
    </location>
</feature>
<dbReference type="InterPro" id="IPR004474">
    <property type="entry name" value="LytR_CpsA_psr"/>
</dbReference>
<dbReference type="NCBIfam" id="TIGR00350">
    <property type="entry name" value="lytR_cpsA_psr"/>
    <property type="match status" value="1"/>
</dbReference>
<sequence length="402" mass="42865">MAKHMSDDIIADSTTSAAPVAADNVELLHNDALHQASSHDHEGLRRVRRRHSAYKKNLTIGLGILGASVVLLAGIVLFWVSSLDRSMRMDPEEQKALVESLAAPGVTGTEDRPDAYYVLIVGSDARSSVAGARGDVMMLARVDVANSRIHLISIPRDTIIATDGGGEMKINASFAYGGAAGAVDCVSKFAGVPISHYVEVDFDGAIEVIDELGGVWVNVPEAFTSGDQVFAKGKQLLTGERALIYARQRYAFSGGDFTRAQSQRQIVESVAKQVVKMTPAQAPGVVKKLAAMVSTDYKTTDLVSLALSFDKNRLTVYSSVCPSFAFNKGGVSYVGTMLDEWQDMMRRVDAGFDPDDTTQVIPEVQATNEALGAATNSATPKNYQELAGSSGLTTKDVNTPAG</sequence>
<dbReference type="Pfam" id="PF03816">
    <property type="entry name" value="LytR_cpsA_psr"/>
    <property type="match status" value="1"/>
</dbReference>
<reference evidence="5" key="1">
    <citation type="journal article" date="2013" name="PLoS ONE">
        <title>Metagenomic insights into the carbohydrate-active enzymes carried by the microorganisms adhering to solid digesta in the rumen of cows.</title>
        <authorList>
            <person name="Wang L."/>
            <person name="Hatem A."/>
            <person name="Catalyurek U.V."/>
            <person name="Morrison M."/>
            <person name="Yu Z."/>
        </authorList>
    </citation>
    <scope>NUCLEOTIDE SEQUENCE</scope>
</reference>